<proteinExistence type="inferred from homology"/>
<evidence type="ECO:0000256" key="3">
    <source>
        <dbReference type="ARBA" id="ARBA00022827"/>
    </source>
</evidence>
<dbReference type="InterPro" id="IPR000960">
    <property type="entry name" value="Flavin_mOase"/>
</dbReference>
<dbReference type="Gene3D" id="3.50.50.60">
    <property type="entry name" value="FAD/NAD(P)-binding domain"/>
    <property type="match status" value="2"/>
</dbReference>
<evidence type="ECO:0000256" key="5">
    <source>
        <dbReference type="ARBA" id="ARBA00023002"/>
    </source>
</evidence>
<dbReference type="OMA" id="LYQHVVW"/>
<dbReference type="GO" id="GO:0050660">
    <property type="term" value="F:flavin adenine dinucleotide binding"/>
    <property type="evidence" value="ECO:0007669"/>
    <property type="project" value="InterPro"/>
</dbReference>
<dbReference type="GO" id="GO:0004499">
    <property type="term" value="F:N,N-dimethylaniline monooxygenase activity"/>
    <property type="evidence" value="ECO:0007669"/>
    <property type="project" value="InterPro"/>
</dbReference>
<name>M7SEV2_EUTLA</name>
<dbReference type="SUPFAM" id="SSF51905">
    <property type="entry name" value="FAD/NAD(P)-binding domain"/>
    <property type="match status" value="2"/>
</dbReference>
<evidence type="ECO:0000313" key="7">
    <source>
        <dbReference type="Proteomes" id="UP000012174"/>
    </source>
</evidence>
<comment type="similarity">
    <text evidence="1">Belongs to the FMO family.</text>
</comment>
<accession>M7SEV2</accession>
<keyword evidence="2" id="KW-0285">Flavoprotein</keyword>
<organism evidence="6 7">
    <name type="scientific">Eutypa lata (strain UCR-EL1)</name>
    <name type="common">Grapevine dieback disease fungus</name>
    <name type="synonym">Eutypa armeniacae</name>
    <dbReference type="NCBI Taxonomy" id="1287681"/>
    <lineage>
        <taxon>Eukaryota</taxon>
        <taxon>Fungi</taxon>
        <taxon>Dikarya</taxon>
        <taxon>Ascomycota</taxon>
        <taxon>Pezizomycotina</taxon>
        <taxon>Sordariomycetes</taxon>
        <taxon>Xylariomycetidae</taxon>
        <taxon>Xylariales</taxon>
        <taxon>Diatrypaceae</taxon>
        <taxon>Eutypa</taxon>
    </lineage>
</organism>
<dbReference type="PANTHER" id="PTHR23023">
    <property type="entry name" value="DIMETHYLANILINE MONOOXYGENASE"/>
    <property type="match status" value="1"/>
</dbReference>
<sequence>MVVKRVAVIGAGPAGAITIDALAREQAFDVIRVFERREAPGGCWIQDKTPPPHLSEFQALASREVDKPLPVPSALPAQTPRAPQPRYAESSIYPYLETNVEFVPMQFSQEPIAADKTELSIALHGSDTPFRHWGVMQRYVQGLVNRNGYQDFVEYNTAVERVEKVGSEWKVTLRKGGERLDYWWVEWFDAVVVASGHYWVPYVPHVDGLEEFEKSHPGSVLHSKQFRGRDTFKDKRVVVVGASVSAADIAVDLTKSAALPVHAVIIGHTANGYFGDEAFNHPQISKRPSISRVDAATRTVHFTDGTSVAPVDHLIFGTGYTWTLPFLPQVPVRNNRVPGLYQHVVWRGDPSLLFVGAVGAGLTFKIFEWQAVYAARLLAGRGTLPPLEERDRWERDRIAEKGDGPKFTLVFPDFEGYFETLRRLAGPPARDGKGRPLPPFETVWVERFMGGHERRKAMWRRLNKEARGNAAARAIRPQRARL</sequence>
<dbReference type="PIRSF" id="PIRSF000332">
    <property type="entry name" value="FMO"/>
    <property type="match status" value="1"/>
</dbReference>
<keyword evidence="3" id="KW-0274">FAD</keyword>
<evidence type="ECO:0000256" key="4">
    <source>
        <dbReference type="ARBA" id="ARBA00022857"/>
    </source>
</evidence>
<dbReference type="PRINTS" id="PR00419">
    <property type="entry name" value="ADXRDTASE"/>
</dbReference>
<protein>
    <submittedName>
        <fullName evidence="6">Putative flavin-containing monooxygenase fmo protein</fullName>
    </submittedName>
</protein>
<gene>
    <name evidence="6" type="ORF">UCREL1_10369</name>
</gene>
<dbReference type="Proteomes" id="UP000012174">
    <property type="component" value="Unassembled WGS sequence"/>
</dbReference>
<dbReference type="EMBL" id="KB707405">
    <property type="protein sequence ID" value="EMR62677.1"/>
    <property type="molecule type" value="Genomic_DNA"/>
</dbReference>
<evidence type="ECO:0000256" key="2">
    <source>
        <dbReference type="ARBA" id="ARBA00022630"/>
    </source>
</evidence>
<dbReference type="InterPro" id="IPR050346">
    <property type="entry name" value="FMO-like"/>
</dbReference>
<dbReference type="KEGG" id="ela:UCREL1_10369"/>
<dbReference type="AlphaFoldDB" id="M7SEV2"/>
<keyword evidence="7" id="KW-1185">Reference proteome</keyword>
<keyword evidence="5" id="KW-0560">Oxidoreductase</keyword>
<dbReference type="OrthoDB" id="66881at2759"/>
<keyword evidence="6" id="KW-0503">Monooxygenase</keyword>
<evidence type="ECO:0000256" key="1">
    <source>
        <dbReference type="ARBA" id="ARBA00009183"/>
    </source>
</evidence>
<dbReference type="GO" id="GO:0050661">
    <property type="term" value="F:NADP binding"/>
    <property type="evidence" value="ECO:0007669"/>
    <property type="project" value="InterPro"/>
</dbReference>
<keyword evidence="4" id="KW-0521">NADP</keyword>
<dbReference type="HOGENOM" id="CLU_006909_5_3_1"/>
<dbReference type="eggNOG" id="KOG1399">
    <property type="taxonomic scope" value="Eukaryota"/>
</dbReference>
<evidence type="ECO:0000313" key="6">
    <source>
        <dbReference type="EMBL" id="EMR62677.1"/>
    </source>
</evidence>
<dbReference type="Pfam" id="PF00743">
    <property type="entry name" value="FMO-like"/>
    <property type="match status" value="2"/>
</dbReference>
<reference evidence="7" key="1">
    <citation type="journal article" date="2013" name="Genome Announc.">
        <title>Draft genome sequence of the grapevine dieback fungus Eutypa lata UCR-EL1.</title>
        <authorList>
            <person name="Blanco-Ulate B."/>
            <person name="Rolshausen P.E."/>
            <person name="Cantu D."/>
        </authorList>
    </citation>
    <scope>NUCLEOTIDE SEQUENCE [LARGE SCALE GENOMIC DNA]</scope>
    <source>
        <strain evidence="7">UCR-EL1</strain>
    </source>
</reference>
<dbReference type="InterPro" id="IPR036188">
    <property type="entry name" value="FAD/NAD-bd_sf"/>
</dbReference>
<dbReference type="InterPro" id="IPR020946">
    <property type="entry name" value="Flavin_mOase-like"/>
</dbReference>